<dbReference type="PANTHER" id="PTHR33164:SF43">
    <property type="entry name" value="HTH-TYPE TRANSCRIPTIONAL REPRESSOR YETL"/>
    <property type="match status" value="1"/>
</dbReference>
<evidence type="ECO:0000259" key="1">
    <source>
        <dbReference type="PROSITE" id="PS50995"/>
    </source>
</evidence>
<dbReference type="STRING" id="471855.Shel_02510"/>
<reference evidence="2 3" key="1">
    <citation type="journal article" date="2009" name="Stand. Genomic Sci.">
        <title>Complete genome sequence of Slackia heliotrinireducens type strain (RHS 1).</title>
        <authorList>
            <person name="Pukall R."/>
            <person name="Lapidus A."/>
            <person name="Nolan M."/>
            <person name="Copeland A."/>
            <person name="Glavina Del Rio T."/>
            <person name="Lucas S."/>
            <person name="Chen F."/>
            <person name="Tice H."/>
            <person name="Cheng J.F."/>
            <person name="Chertkov O."/>
            <person name="Bruce D."/>
            <person name="Goodwin L."/>
            <person name="Kuske C."/>
            <person name="Brettin T."/>
            <person name="Detter J.C."/>
            <person name="Han C."/>
            <person name="Pitluck S."/>
            <person name="Pati A."/>
            <person name="Mavrommatis K."/>
            <person name="Ivanova N."/>
            <person name="Ovchinnikova G."/>
            <person name="Chen A."/>
            <person name="Palaniappan K."/>
            <person name="Schneider S."/>
            <person name="Rohde M."/>
            <person name="Chain P."/>
            <person name="D'haeseleer P."/>
            <person name="Goker M."/>
            <person name="Bristow J."/>
            <person name="Eisen J.A."/>
            <person name="Markowitz V."/>
            <person name="Kyrpides N.C."/>
            <person name="Klenk H.P."/>
            <person name="Hugenholtz P."/>
        </authorList>
    </citation>
    <scope>NUCLEOTIDE SEQUENCE [LARGE SCALE GENOMIC DNA]</scope>
    <source>
        <strain evidence="3">ATCC 29202 / DSM 20476 / NCTC 11029 / RHS 1</strain>
    </source>
</reference>
<dbReference type="eggNOG" id="COG1846">
    <property type="taxonomic scope" value="Bacteria"/>
</dbReference>
<dbReference type="SMART" id="SM00347">
    <property type="entry name" value="HTH_MARR"/>
    <property type="match status" value="2"/>
</dbReference>
<dbReference type="InterPro" id="IPR039422">
    <property type="entry name" value="MarR/SlyA-like"/>
</dbReference>
<dbReference type="HOGENOM" id="CLU_904991_0_0_11"/>
<dbReference type="Gene3D" id="1.10.10.10">
    <property type="entry name" value="Winged helix-like DNA-binding domain superfamily/Winged helix DNA-binding domain"/>
    <property type="match status" value="2"/>
</dbReference>
<name>C7N1M7_SLAHD</name>
<dbReference type="InterPro" id="IPR036388">
    <property type="entry name" value="WH-like_DNA-bd_sf"/>
</dbReference>
<feature type="domain" description="HTH marR-type" evidence="1">
    <location>
        <begin position="1"/>
        <end position="145"/>
    </location>
</feature>
<dbReference type="SUPFAM" id="SSF46785">
    <property type="entry name" value="Winged helix' DNA-binding domain"/>
    <property type="match status" value="2"/>
</dbReference>
<evidence type="ECO:0000313" key="3">
    <source>
        <dbReference type="Proteomes" id="UP000002026"/>
    </source>
</evidence>
<dbReference type="GO" id="GO:0003677">
    <property type="term" value="F:DNA binding"/>
    <property type="evidence" value="ECO:0007669"/>
    <property type="project" value="InterPro"/>
</dbReference>
<dbReference type="InterPro" id="IPR005471">
    <property type="entry name" value="Tscrpt_reg_IclR_N"/>
</dbReference>
<dbReference type="PROSITE" id="PS50995">
    <property type="entry name" value="HTH_MARR_2"/>
    <property type="match status" value="1"/>
</dbReference>
<organism evidence="2 3">
    <name type="scientific">Slackia heliotrinireducens (strain ATCC 29202 / DSM 20476 / NCTC 11029 / RHS 1)</name>
    <name type="common">Peptococcus heliotrinreducens</name>
    <dbReference type="NCBI Taxonomy" id="471855"/>
    <lineage>
        <taxon>Bacteria</taxon>
        <taxon>Bacillati</taxon>
        <taxon>Actinomycetota</taxon>
        <taxon>Coriobacteriia</taxon>
        <taxon>Eggerthellales</taxon>
        <taxon>Eggerthellaceae</taxon>
        <taxon>Slackia</taxon>
    </lineage>
</organism>
<accession>C7N1M7</accession>
<dbReference type="EMBL" id="CP001684">
    <property type="protein sequence ID" value="ACV21319.1"/>
    <property type="molecule type" value="Genomic_DNA"/>
</dbReference>
<dbReference type="Proteomes" id="UP000002026">
    <property type="component" value="Chromosome"/>
</dbReference>
<sequence>MANEQKRGPAMLFSMQMSTVIYEHFKRSSRFLRVHFGLRYNAFTILLCLLEAQRPAAVAELADYLMLSKNTVLSLLLALEDDGLVAKTGRPNDNRFMECTLTDEGVGLVRKASRDVSDMLANTFLASLPMDEFARFSDIDSATRVLRGHDVPGFGATAPGTASIDSREYLFPSGHFVEWHVLVDRWKACLRRHSPLSFDEFRILDLVSSREGMTLGEVAEGLQLQKSGLSIYKSRLEESGLLQCRPDPFDGRRTVVRCTAESARMVAELRTRLDEVTRAGHVGLSETDAIVLDAWYMRMYSNMRTTASE</sequence>
<dbReference type="RefSeq" id="WP_012797429.1">
    <property type="nucleotide sequence ID" value="NC_013165.1"/>
</dbReference>
<keyword evidence="3" id="KW-1185">Reference proteome</keyword>
<dbReference type="KEGG" id="shi:Shel_02510"/>
<gene>
    <name evidence="2" type="ordered locus">Shel_02510</name>
</gene>
<dbReference type="AlphaFoldDB" id="C7N1M7"/>
<dbReference type="PANTHER" id="PTHR33164">
    <property type="entry name" value="TRANSCRIPTIONAL REGULATOR, MARR FAMILY"/>
    <property type="match status" value="1"/>
</dbReference>
<protein>
    <submittedName>
        <fullName evidence="2">Transcriptional regulator</fullName>
    </submittedName>
</protein>
<proteinExistence type="predicted"/>
<evidence type="ECO:0000313" key="2">
    <source>
        <dbReference type="EMBL" id="ACV21319.1"/>
    </source>
</evidence>
<dbReference type="Pfam" id="PF09339">
    <property type="entry name" value="HTH_IclR"/>
    <property type="match status" value="1"/>
</dbReference>
<dbReference type="InterPro" id="IPR000835">
    <property type="entry name" value="HTH_MarR-typ"/>
</dbReference>
<dbReference type="GO" id="GO:0003700">
    <property type="term" value="F:DNA-binding transcription factor activity"/>
    <property type="evidence" value="ECO:0007669"/>
    <property type="project" value="InterPro"/>
</dbReference>
<dbReference type="InterPro" id="IPR036390">
    <property type="entry name" value="WH_DNA-bd_sf"/>
</dbReference>
<dbReference type="GO" id="GO:0006950">
    <property type="term" value="P:response to stress"/>
    <property type="evidence" value="ECO:0007669"/>
    <property type="project" value="TreeGrafter"/>
</dbReference>